<sequence>MVCGSSLLSLKSFVSMVHPERVLLLVLVLSVASNYWSPVAAFDDFLEDIFSIFFDSDSESDSSEPIQVNGKNATINVECDNCTLTINCPNCNSMATVAGGTMMTVTASPPPAPPTPNGDSATPPAASAPAAATIAPGSATANETTTAGAAGATTAVAPGDGAAASTDAPAPDAPPSAIF</sequence>
<evidence type="ECO:0000313" key="2">
    <source>
        <dbReference type="EnsemblMetazoa" id="ASTEI09527-PA"/>
    </source>
</evidence>
<dbReference type="OMA" id="IVKCENC"/>
<dbReference type="VEuPathDB" id="VectorBase:ASTEI20_044162"/>
<evidence type="ECO:0000313" key="3">
    <source>
        <dbReference type="Proteomes" id="UP000076408"/>
    </source>
</evidence>
<reference evidence="2" key="2">
    <citation type="submission" date="2020-05" db="UniProtKB">
        <authorList>
            <consortium name="EnsemblMetazoa"/>
        </authorList>
    </citation>
    <scope>IDENTIFICATION</scope>
    <source>
        <strain evidence="2">Indian</strain>
    </source>
</reference>
<protein>
    <submittedName>
        <fullName evidence="2">Uncharacterized protein</fullName>
    </submittedName>
</protein>
<reference evidence="3" key="1">
    <citation type="journal article" date="2014" name="Genome Biol.">
        <title>Genome analysis of a major urban malaria vector mosquito, Anopheles stephensi.</title>
        <authorList>
            <person name="Jiang X."/>
            <person name="Peery A."/>
            <person name="Hall A.B."/>
            <person name="Sharma A."/>
            <person name="Chen X.G."/>
            <person name="Waterhouse R.M."/>
            <person name="Komissarov A."/>
            <person name="Riehle M.M."/>
            <person name="Shouche Y."/>
            <person name="Sharakhova M.V."/>
            <person name="Lawson D."/>
            <person name="Pakpour N."/>
            <person name="Arensburger P."/>
            <person name="Davidson V.L."/>
            <person name="Eiglmeier K."/>
            <person name="Emrich S."/>
            <person name="George P."/>
            <person name="Kennedy R.C."/>
            <person name="Mane S.P."/>
            <person name="Maslen G."/>
            <person name="Oringanje C."/>
            <person name="Qi Y."/>
            <person name="Settlage R."/>
            <person name="Tojo M."/>
            <person name="Tubio J.M."/>
            <person name="Unger M.F."/>
            <person name="Wang B."/>
            <person name="Vernick K.D."/>
            <person name="Ribeiro J.M."/>
            <person name="James A.A."/>
            <person name="Michel K."/>
            <person name="Riehle M.A."/>
            <person name="Luckhart S."/>
            <person name="Sharakhov I.V."/>
            <person name="Tu Z."/>
        </authorList>
    </citation>
    <scope>NUCLEOTIDE SEQUENCE [LARGE SCALE GENOMIC DNA]</scope>
    <source>
        <strain evidence="3">Indian</strain>
    </source>
</reference>
<dbReference type="EnsemblMetazoa" id="ASTEI09527-RA">
    <property type="protein sequence ID" value="ASTEI09527-PA"/>
    <property type="gene ID" value="ASTEI09527"/>
</dbReference>
<accession>A0A182YM41</accession>
<dbReference type="VEuPathDB" id="VectorBase:ASTE007052"/>
<feature type="region of interest" description="Disordered" evidence="1">
    <location>
        <begin position="105"/>
        <end position="179"/>
    </location>
</feature>
<evidence type="ECO:0000256" key="1">
    <source>
        <dbReference type="SAM" id="MobiDB-lite"/>
    </source>
</evidence>
<feature type="compositionally biased region" description="Low complexity" evidence="1">
    <location>
        <begin position="120"/>
        <end position="179"/>
    </location>
</feature>
<organism evidence="2 3">
    <name type="scientific">Anopheles stephensi</name>
    <name type="common">Indo-Pakistan malaria mosquito</name>
    <dbReference type="NCBI Taxonomy" id="30069"/>
    <lineage>
        <taxon>Eukaryota</taxon>
        <taxon>Metazoa</taxon>
        <taxon>Ecdysozoa</taxon>
        <taxon>Arthropoda</taxon>
        <taxon>Hexapoda</taxon>
        <taxon>Insecta</taxon>
        <taxon>Pterygota</taxon>
        <taxon>Neoptera</taxon>
        <taxon>Endopterygota</taxon>
        <taxon>Diptera</taxon>
        <taxon>Nematocera</taxon>
        <taxon>Culicoidea</taxon>
        <taxon>Culicidae</taxon>
        <taxon>Anophelinae</taxon>
        <taxon>Anopheles</taxon>
    </lineage>
</organism>
<dbReference type="AlphaFoldDB" id="A0A182YM41"/>
<name>A0A182YM41_ANOST</name>
<dbReference type="VEuPathDB" id="VectorBase:ASTEI09527"/>
<proteinExistence type="predicted"/>
<keyword evidence="3" id="KW-1185">Reference proteome</keyword>
<dbReference type="Proteomes" id="UP000076408">
    <property type="component" value="Unassembled WGS sequence"/>
</dbReference>